<dbReference type="EMBL" id="KB705481">
    <property type="protein sequence ID" value="EMR72217.1"/>
    <property type="molecule type" value="Genomic_DNA"/>
</dbReference>
<evidence type="ECO:0000313" key="2">
    <source>
        <dbReference type="EMBL" id="EMR72217.1"/>
    </source>
</evidence>
<accession>M7T6H1</accession>
<dbReference type="OMA" id="DEHIENG"/>
<name>M7T6H1_EUTLA</name>
<dbReference type="AlphaFoldDB" id="M7T6H1"/>
<reference evidence="3" key="1">
    <citation type="journal article" date="2013" name="Genome Announc.">
        <title>Draft genome sequence of the grapevine dieback fungus Eutypa lata UCR-EL1.</title>
        <authorList>
            <person name="Blanco-Ulate B."/>
            <person name="Rolshausen P.E."/>
            <person name="Cantu D."/>
        </authorList>
    </citation>
    <scope>NUCLEOTIDE SEQUENCE [LARGE SCALE GENOMIC DNA]</scope>
    <source>
        <strain evidence="3">UCR-EL1</strain>
    </source>
</reference>
<sequence>MNSPPRRAFKEAHGNETFAKNFLAQLDRGIEAADRSRHEATLEPSYASDEHVEQCLQLLCELQRNHFKPLEAGKLRQSIANAEYWKLEAQFYEAAVNDHLKKNAPTTADGWRAIAKAYKGLPWKVGCGKPQVENLRLSIGDQAYWGVEMEHFEALSNIREYKLREEWKKAEERRQKPPVRQPLQTHQLKPPTQMQQQEDRVSNRTGSKTGGGVTKRASGSKRTKRK</sequence>
<evidence type="ECO:0000313" key="3">
    <source>
        <dbReference type="Proteomes" id="UP000012174"/>
    </source>
</evidence>
<dbReference type="HOGENOM" id="CLU_098012_0_0_1"/>
<dbReference type="Proteomes" id="UP000012174">
    <property type="component" value="Unassembled WGS sequence"/>
</dbReference>
<proteinExistence type="predicted"/>
<organism evidence="2 3">
    <name type="scientific">Eutypa lata (strain UCR-EL1)</name>
    <name type="common">Grapevine dieback disease fungus</name>
    <name type="synonym">Eutypa armeniacae</name>
    <dbReference type="NCBI Taxonomy" id="1287681"/>
    <lineage>
        <taxon>Eukaryota</taxon>
        <taxon>Fungi</taxon>
        <taxon>Dikarya</taxon>
        <taxon>Ascomycota</taxon>
        <taxon>Pezizomycotina</taxon>
        <taxon>Sordariomycetes</taxon>
        <taxon>Xylariomycetidae</taxon>
        <taxon>Xylariales</taxon>
        <taxon>Diatrypaceae</taxon>
        <taxon>Eutypa</taxon>
    </lineage>
</organism>
<gene>
    <name evidence="2" type="ORF">UCREL1_731</name>
</gene>
<protein>
    <submittedName>
        <fullName evidence="2">Uncharacterized protein</fullName>
    </submittedName>
</protein>
<feature type="region of interest" description="Disordered" evidence="1">
    <location>
        <begin position="169"/>
        <end position="226"/>
    </location>
</feature>
<feature type="compositionally biased region" description="Polar residues" evidence="1">
    <location>
        <begin position="182"/>
        <end position="196"/>
    </location>
</feature>
<evidence type="ECO:0000256" key="1">
    <source>
        <dbReference type="SAM" id="MobiDB-lite"/>
    </source>
</evidence>
<keyword evidence="3" id="KW-1185">Reference proteome</keyword>
<dbReference type="KEGG" id="ela:UCREL1_731"/>
<dbReference type="eggNOG" id="ENOG502RF2T">
    <property type="taxonomic scope" value="Eukaryota"/>
</dbReference>